<reference evidence="2" key="1">
    <citation type="submission" date="2016-11" db="UniProtKB">
        <authorList>
            <consortium name="WormBaseParasite"/>
        </authorList>
    </citation>
    <scope>IDENTIFICATION</scope>
    <source>
        <strain evidence="2">KR3021</strain>
    </source>
</reference>
<organism evidence="1 2">
    <name type="scientific">Rhabditophanes sp. KR3021</name>
    <dbReference type="NCBI Taxonomy" id="114890"/>
    <lineage>
        <taxon>Eukaryota</taxon>
        <taxon>Metazoa</taxon>
        <taxon>Ecdysozoa</taxon>
        <taxon>Nematoda</taxon>
        <taxon>Chromadorea</taxon>
        <taxon>Rhabditida</taxon>
        <taxon>Tylenchina</taxon>
        <taxon>Panagrolaimomorpha</taxon>
        <taxon>Strongyloidoidea</taxon>
        <taxon>Alloionematidae</taxon>
        <taxon>Rhabditophanes</taxon>
    </lineage>
</organism>
<dbReference type="Proteomes" id="UP000095286">
    <property type="component" value="Unplaced"/>
</dbReference>
<evidence type="ECO:0000313" key="2">
    <source>
        <dbReference type="WBParaSite" id="RSKR_0000753000.1"/>
    </source>
</evidence>
<protein>
    <submittedName>
        <fullName evidence="2">Col_cuticle_N domain-containing protein</fullName>
    </submittedName>
</protein>
<evidence type="ECO:0000313" key="1">
    <source>
        <dbReference type="Proteomes" id="UP000095286"/>
    </source>
</evidence>
<proteinExistence type="predicted"/>
<accession>A0AC35U4J5</accession>
<sequence length="331" mass="33727">MEGVKLVTTISVCVSIAMIIVCMAVGSMLISEINLLHNESVADMKEFQAITEDSWGEVMSMLNEPGLEAKSSSDSMFANIIRSRRDDDAKWGENCACHNKPNNCPPGAPGKKGEDGNPGEDGFPGVDGHPGLTSMQLALMIQGKKPECIKCPAGGPGLKGEKGTPGIQGTKGSPGNPGKDGEHGNPGPAGSKGESGNPGPVGPEGPQGSPGNDGKQYSQSEPGPPGPNGLPGDQGPDGPPGNTIDGDGGLRGPPGDHGYPGMPAADGPPGQPGIPGEPGLDNSYCPCPARGAIVKTYRDQVDTAIEEAASDSLDPVTTEEVEKTLKIVRLL</sequence>
<name>A0AC35U4J5_9BILA</name>
<dbReference type="WBParaSite" id="RSKR_0000753000.1">
    <property type="protein sequence ID" value="RSKR_0000753000.1"/>
    <property type="gene ID" value="RSKR_0000753000"/>
</dbReference>